<comment type="caution">
    <text evidence="3">The sequence shown here is derived from an EMBL/GenBank/DDBJ whole genome shotgun (WGS) entry which is preliminary data.</text>
</comment>
<feature type="signal peptide" evidence="2">
    <location>
        <begin position="1"/>
        <end position="21"/>
    </location>
</feature>
<evidence type="ECO:0000256" key="2">
    <source>
        <dbReference type="SAM" id="SignalP"/>
    </source>
</evidence>
<feature type="compositionally biased region" description="Basic and acidic residues" evidence="1">
    <location>
        <begin position="56"/>
        <end position="65"/>
    </location>
</feature>
<reference evidence="3 4" key="1">
    <citation type="journal article" date="2021" name="Nat. Commun.">
        <title>Genetic determinants of endophytism in the Arabidopsis root mycobiome.</title>
        <authorList>
            <person name="Mesny F."/>
            <person name="Miyauchi S."/>
            <person name="Thiergart T."/>
            <person name="Pickel B."/>
            <person name="Atanasova L."/>
            <person name="Karlsson M."/>
            <person name="Huettel B."/>
            <person name="Barry K.W."/>
            <person name="Haridas S."/>
            <person name="Chen C."/>
            <person name="Bauer D."/>
            <person name="Andreopoulos W."/>
            <person name="Pangilinan J."/>
            <person name="LaButti K."/>
            <person name="Riley R."/>
            <person name="Lipzen A."/>
            <person name="Clum A."/>
            <person name="Drula E."/>
            <person name="Henrissat B."/>
            <person name="Kohler A."/>
            <person name="Grigoriev I.V."/>
            <person name="Martin F.M."/>
            <person name="Hacquard S."/>
        </authorList>
    </citation>
    <scope>NUCLEOTIDE SEQUENCE [LARGE SCALE GENOMIC DNA]</scope>
    <source>
        <strain evidence="3 4">MPI-CAGE-CH-0241</strain>
    </source>
</reference>
<dbReference type="AlphaFoldDB" id="A0A9P8WGC7"/>
<feature type="region of interest" description="Disordered" evidence="1">
    <location>
        <begin position="25"/>
        <end position="87"/>
    </location>
</feature>
<keyword evidence="2" id="KW-0732">Signal</keyword>
<name>A0A9P8WGC7_9HYPO</name>
<feature type="compositionally biased region" description="Polar residues" evidence="1">
    <location>
        <begin position="66"/>
        <end position="86"/>
    </location>
</feature>
<evidence type="ECO:0000313" key="3">
    <source>
        <dbReference type="EMBL" id="KAH6898906.1"/>
    </source>
</evidence>
<feature type="compositionally biased region" description="Basic residues" evidence="1">
    <location>
        <begin position="25"/>
        <end position="46"/>
    </location>
</feature>
<evidence type="ECO:0000313" key="4">
    <source>
        <dbReference type="Proteomes" id="UP000777438"/>
    </source>
</evidence>
<dbReference type="Proteomes" id="UP000777438">
    <property type="component" value="Unassembled WGS sequence"/>
</dbReference>
<feature type="chain" id="PRO_5040273479" evidence="2">
    <location>
        <begin position="22"/>
        <end position="100"/>
    </location>
</feature>
<protein>
    <submittedName>
        <fullName evidence="3">Uncharacterized protein</fullName>
    </submittedName>
</protein>
<proteinExistence type="predicted"/>
<evidence type="ECO:0000256" key="1">
    <source>
        <dbReference type="SAM" id="MobiDB-lite"/>
    </source>
</evidence>
<organism evidence="3 4">
    <name type="scientific">Thelonectria olida</name>
    <dbReference type="NCBI Taxonomy" id="1576542"/>
    <lineage>
        <taxon>Eukaryota</taxon>
        <taxon>Fungi</taxon>
        <taxon>Dikarya</taxon>
        <taxon>Ascomycota</taxon>
        <taxon>Pezizomycotina</taxon>
        <taxon>Sordariomycetes</taxon>
        <taxon>Hypocreomycetidae</taxon>
        <taxon>Hypocreales</taxon>
        <taxon>Nectriaceae</taxon>
        <taxon>Thelonectria</taxon>
    </lineage>
</organism>
<dbReference type="OrthoDB" id="10600894at2759"/>
<keyword evidence="4" id="KW-1185">Reference proteome</keyword>
<dbReference type="EMBL" id="JAGPYM010000002">
    <property type="protein sequence ID" value="KAH6898906.1"/>
    <property type="molecule type" value="Genomic_DNA"/>
</dbReference>
<sequence length="100" mass="11000">MASFKLSLCILFSIWAISLNAAPATHRHSHGARHGHAHIMHRHHSKSPAPAGKPHVLFESDEKTQKTSPSPSVDASSEHTWSTASRVHNRGAIDETVILW</sequence>
<gene>
    <name evidence="3" type="ORF">B0T10DRAFT_473978</name>
</gene>
<accession>A0A9P8WGC7</accession>